<dbReference type="EMBL" id="JACTVJ010000062">
    <property type="protein sequence ID" value="MBC9719673.1"/>
    <property type="molecule type" value="Genomic_DNA"/>
</dbReference>
<protein>
    <submittedName>
        <fullName evidence="4">UDP-N-acetylglucosamine 2-epimerase (Non-hydrolyzing)</fullName>
        <ecNumber evidence="4">5.1.3.14</ecNumber>
    </submittedName>
</protein>
<comment type="similarity">
    <text evidence="1">Belongs to the UDP-N-acetylglucosamine 2-epimerase family.</text>
</comment>
<dbReference type="PANTHER" id="PTHR43174">
    <property type="entry name" value="UDP-N-ACETYLGLUCOSAMINE 2-EPIMERASE"/>
    <property type="match status" value="1"/>
</dbReference>
<accession>A0ABR7SW99</accession>
<dbReference type="NCBIfam" id="TIGR00236">
    <property type="entry name" value="wecB"/>
    <property type="match status" value="1"/>
</dbReference>
<name>A0ABR7SW99_9ACTN</name>
<evidence type="ECO:0000256" key="2">
    <source>
        <dbReference type="SAM" id="MobiDB-lite"/>
    </source>
</evidence>
<reference evidence="4 5" key="1">
    <citation type="submission" date="2020-08" db="EMBL/GenBank/DDBJ databases">
        <title>Genemic of Streptomyces polyaspartic.</title>
        <authorList>
            <person name="Liu W."/>
        </authorList>
    </citation>
    <scope>NUCLEOTIDE SEQUENCE [LARGE SCALE GENOMIC DNA]</scope>
    <source>
        <strain evidence="4 5">TRM66268-LWL</strain>
    </source>
</reference>
<feature type="domain" description="UDP-N-acetylglucosamine 2-epimerase" evidence="3">
    <location>
        <begin position="39"/>
        <end position="368"/>
    </location>
</feature>
<gene>
    <name evidence="4" type="primary">wecB</name>
    <name evidence="4" type="ORF">H9Y04_45170</name>
</gene>
<dbReference type="Gene3D" id="3.40.50.2000">
    <property type="entry name" value="Glycogen Phosphorylase B"/>
    <property type="match status" value="2"/>
</dbReference>
<comment type="caution">
    <text evidence="4">The sequence shown here is derived from an EMBL/GenBank/DDBJ whole genome shotgun (WGS) entry which is preliminary data.</text>
</comment>
<keyword evidence="1 4" id="KW-0413">Isomerase</keyword>
<dbReference type="Pfam" id="PF02350">
    <property type="entry name" value="Epimerase_2"/>
    <property type="match status" value="1"/>
</dbReference>
<feature type="compositionally biased region" description="Polar residues" evidence="2">
    <location>
        <begin position="414"/>
        <end position="423"/>
    </location>
</feature>
<evidence type="ECO:0000256" key="1">
    <source>
        <dbReference type="RuleBase" id="RU003513"/>
    </source>
</evidence>
<evidence type="ECO:0000259" key="3">
    <source>
        <dbReference type="Pfam" id="PF02350"/>
    </source>
</evidence>
<feature type="region of interest" description="Disordered" evidence="2">
    <location>
        <begin position="403"/>
        <end position="423"/>
    </location>
</feature>
<dbReference type="EC" id="5.1.3.14" evidence="4"/>
<dbReference type="CDD" id="cd03786">
    <property type="entry name" value="GTB_UDP-GlcNAc_2-Epimerase"/>
    <property type="match status" value="1"/>
</dbReference>
<dbReference type="SUPFAM" id="SSF53756">
    <property type="entry name" value="UDP-Glycosyltransferase/glycogen phosphorylase"/>
    <property type="match status" value="1"/>
</dbReference>
<keyword evidence="5" id="KW-1185">Reference proteome</keyword>
<dbReference type="Proteomes" id="UP000642284">
    <property type="component" value="Unassembled WGS sequence"/>
</dbReference>
<dbReference type="GO" id="GO:0008761">
    <property type="term" value="F:UDP-N-acetylglucosamine 2-epimerase activity"/>
    <property type="evidence" value="ECO:0007669"/>
    <property type="project" value="UniProtKB-EC"/>
</dbReference>
<dbReference type="InterPro" id="IPR003331">
    <property type="entry name" value="UDP_GlcNAc_Epimerase_2_dom"/>
</dbReference>
<evidence type="ECO:0000313" key="4">
    <source>
        <dbReference type="EMBL" id="MBC9719673.1"/>
    </source>
</evidence>
<organism evidence="4 5">
    <name type="scientific">Streptomyces polyasparticus</name>
    <dbReference type="NCBI Taxonomy" id="2767826"/>
    <lineage>
        <taxon>Bacteria</taxon>
        <taxon>Bacillati</taxon>
        <taxon>Actinomycetota</taxon>
        <taxon>Actinomycetes</taxon>
        <taxon>Kitasatosporales</taxon>
        <taxon>Streptomycetaceae</taxon>
        <taxon>Streptomyces</taxon>
    </lineage>
</organism>
<sequence length="423" mass="45253">MGSCRLHGRGRVVRTGVVLGTRPEIIKLADVIRGLSATERLVVDTGQHFDQELSAVFWKGLQLPLPDKVLSAVGGRSRSDQFSRIVSRTAQILDKAGCGAVLVQGDTNSACAGALAANFIGIPVVHVEAGLRSHDRAMPEEINRKLIGVVADLHCAPTEGSAANLRAEGVPASRIAVTGNTVVEVTLASLPDREERQNHLDRQGLIADQYILATVHRPENTDTAETLAGVLTALSTLPLPVLMPLHPRTRKRIAQFGLSGLLADIQVTAPLDHRAYLAFARHAALVISDSGGMQEEVTVLKRPLLVVRRSTERPEAFASGFAQLVRPGTELSRAAHEVLQDRGRLVALQNTPSPFGDGMASARILELVRSLKRVADPVVPAATESAEGERGLFRQPLRSTILTLPPEHARSTSDTHPSAANAP</sequence>
<evidence type="ECO:0000313" key="5">
    <source>
        <dbReference type="Proteomes" id="UP000642284"/>
    </source>
</evidence>
<dbReference type="PANTHER" id="PTHR43174:SF1">
    <property type="entry name" value="UDP-N-ACETYLGLUCOSAMINE 2-EPIMERASE"/>
    <property type="match status" value="1"/>
</dbReference>
<proteinExistence type="inferred from homology"/>
<dbReference type="InterPro" id="IPR029767">
    <property type="entry name" value="WecB-like"/>
</dbReference>